<proteinExistence type="predicted"/>
<organism evidence="1">
    <name type="scientific">marine sediment metagenome</name>
    <dbReference type="NCBI Taxonomy" id="412755"/>
    <lineage>
        <taxon>unclassified sequences</taxon>
        <taxon>metagenomes</taxon>
        <taxon>ecological metagenomes</taxon>
    </lineage>
</organism>
<evidence type="ECO:0008006" key="2">
    <source>
        <dbReference type="Google" id="ProtNLM"/>
    </source>
</evidence>
<dbReference type="InterPro" id="IPR009414">
    <property type="entry name" value="DUF1064"/>
</dbReference>
<evidence type="ECO:0000313" key="1">
    <source>
        <dbReference type="EMBL" id="KKL65480.1"/>
    </source>
</evidence>
<dbReference type="EMBL" id="LAZR01027516">
    <property type="protein sequence ID" value="KKL65480.1"/>
    <property type="molecule type" value="Genomic_DNA"/>
</dbReference>
<dbReference type="Pfam" id="PF06356">
    <property type="entry name" value="DUF1064"/>
    <property type="match status" value="1"/>
</dbReference>
<protein>
    <recommendedName>
        <fullName evidence="2">DUF1064 domain-containing protein</fullName>
    </recommendedName>
</protein>
<accession>A0A0F9G7K8</accession>
<sequence length="116" mass="14121">MIYSKYRAIKTKYEGITFDSKGECERYKEILMMERAGEVSDIELQPQFILQDRFELHGIKYRNITYRADFMYKEKHNSRKVVEDFKGKPTSDFKLKWKIALFKYGLEYDFRQVFKS</sequence>
<reference evidence="1" key="1">
    <citation type="journal article" date="2015" name="Nature">
        <title>Complex archaea that bridge the gap between prokaryotes and eukaryotes.</title>
        <authorList>
            <person name="Spang A."/>
            <person name="Saw J.H."/>
            <person name="Jorgensen S.L."/>
            <person name="Zaremba-Niedzwiedzka K."/>
            <person name="Martijn J."/>
            <person name="Lind A.E."/>
            <person name="van Eijk R."/>
            <person name="Schleper C."/>
            <person name="Guy L."/>
            <person name="Ettema T.J."/>
        </authorList>
    </citation>
    <scope>NUCLEOTIDE SEQUENCE</scope>
</reference>
<name>A0A0F9G7K8_9ZZZZ</name>
<comment type="caution">
    <text evidence="1">The sequence shown here is derived from an EMBL/GenBank/DDBJ whole genome shotgun (WGS) entry which is preliminary data.</text>
</comment>
<dbReference type="AlphaFoldDB" id="A0A0F9G7K8"/>
<gene>
    <name evidence="1" type="ORF">LCGC14_2154580</name>
</gene>